<evidence type="ECO:0000313" key="1">
    <source>
        <dbReference type="EMBL" id="GBO99606.1"/>
    </source>
</evidence>
<evidence type="ECO:0000313" key="2">
    <source>
        <dbReference type="Proteomes" id="UP000299102"/>
    </source>
</evidence>
<comment type="caution">
    <text evidence="1">The sequence shown here is derived from an EMBL/GenBank/DDBJ whole genome shotgun (WGS) entry which is preliminary data.</text>
</comment>
<dbReference type="AlphaFoldDB" id="A0A4C1SE12"/>
<name>A0A4C1SE12_EUMVA</name>
<dbReference type="EMBL" id="BGZK01003289">
    <property type="protein sequence ID" value="GBO99606.1"/>
    <property type="molecule type" value="Genomic_DNA"/>
</dbReference>
<accession>A0A4C1SE12</accession>
<dbReference type="Proteomes" id="UP000299102">
    <property type="component" value="Unassembled WGS sequence"/>
</dbReference>
<reference evidence="1 2" key="1">
    <citation type="journal article" date="2019" name="Commun. Biol.">
        <title>The bagworm genome reveals a unique fibroin gene that provides high tensile strength.</title>
        <authorList>
            <person name="Kono N."/>
            <person name="Nakamura H."/>
            <person name="Ohtoshi R."/>
            <person name="Tomita M."/>
            <person name="Numata K."/>
            <person name="Arakawa K."/>
        </authorList>
    </citation>
    <scope>NUCLEOTIDE SEQUENCE [LARGE SCALE GENOMIC DNA]</scope>
</reference>
<sequence length="119" mass="13754">MLYNQGAKFQESYSFVRIFQDFWEMPPLNPVANFRFERNTPPLEPITFLEYVQHVLSLGGVIGAARRVLQLKPKQVSYFEPRGWQRTGDSFEGFKGGDDPPTTTGASLLIFLMRICYKR</sequence>
<protein>
    <submittedName>
        <fullName evidence="1">Uncharacterized protein</fullName>
    </submittedName>
</protein>
<proteinExistence type="predicted"/>
<gene>
    <name evidence="1" type="ORF">EVAR_101162_1</name>
</gene>
<organism evidence="1 2">
    <name type="scientific">Eumeta variegata</name>
    <name type="common">Bagworm moth</name>
    <name type="synonym">Eumeta japonica</name>
    <dbReference type="NCBI Taxonomy" id="151549"/>
    <lineage>
        <taxon>Eukaryota</taxon>
        <taxon>Metazoa</taxon>
        <taxon>Ecdysozoa</taxon>
        <taxon>Arthropoda</taxon>
        <taxon>Hexapoda</taxon>
        <taxon>Insecta</taxon>
        <taxon>Pterygota</taxon>
        <taxon>Neoptera</taxon>
        <taxon>Endopterygota</taxon>
        <taxon>Lepidoptera</taxon>
        <taxon>Glossata</taxon>
        <taxon>Ditrysia</taxon>
        <taxon>Tineoidea</taxon>
        <taxon>Psychidae</taxon>
        <taxon>Oiketicinae</taxon>
        <taxon>Eumeta</taxon>
    </lineage>
</organism>
<keyword evidence="2" id="KW-1185">Reference proteome</keyword>